<name>E6YJT0_9HYPH</name>
<reference evidence="1" key="1">
    <citation type="journal article" date="2011" name="PLoS Genet.">
        <title>Parallel evolution of a type IV secretion system in radiating lineages of the host-restricted bacterial pathogen Bartonella.</title>
        <authorList>
            <person name="Engel P."/>
            <person name="Salzburger W."/>
            <person name="Liesch M."/>
            <person name="Chang C.C."/>
            <person name="Maruyama S."/>
            <person name="Lanz C."/>
            <person name="Calteau A."/>
            <person name="Lajus A."/>
            <person name="Medigue C."/>
            <person name="Schuster S.C."/>
            <person name="Dehio C."/>
        </authorList>
    </citation>
    <scope>NUCLEOTIDE SEQUENCE</scope>
    <source>
        <strain evidence="1">ATCC BAA-1498</strain>
    </source>
</reference>
<evidence type="ECO:0000313" key="1">
    <source>
        <dbReference type="EMBL" id="CBI77118.1"/>
    </source>
</evidence>
<organism evidence="1">
    <name type="scientific">Bartonella rochalimae ATCC BAA-1498</name>
    <dbReference type="NCBI Taxonomy" id="685782"/>
    <lineage>
        <taxon>Bacteria</taxon>
        <taxon>Pseudomonadati</taxon>
        <taxon>Pseudomonadota</taxon>
        <taxon>Alphaproteobacteria</taxon>
        <taxon>Hyphomicrobiales</taxon>
        <taxon>Bartonellaceae</taxon>
        <taxon>Bartonella</taxon>
    </lineage>
</organism>
<dbReference type="AlphaFoldDB" id="E6YJT0"/>
<gene>
    <name evidence="1" type="ORF">BARRO_10051</name>
</gene>
<accession>E6YJT0</accession>
<sequence length="41" mass="4824">MQKIYRISITIIPLLNMNNHLKIILFIIIELMTNTAHCTLQ</sequence>
<protein>
    <submittedName>
        <fullName evidence="1">Uncharacterized protein</fullName>
    </submittedName>
</protein>
<proteinExistence type="predicted"/>
<dbReference type="EMBL" id="FN645455">
    <property type="protein sequence ID" value="CBI77118.1"/>
    <property type="molecule type" value="Genomic_DNA"/>
</dbReference>